<accession>A0A9P4Z0I6</accession>
<dbReference type="Gene3D" id="3.50.30.30">
    <property type="match status" value="1"/>
</dbReference>
<comment type="caution">
    <text evidence="6">The sequence shown here is derived from an EMBL/GenBank/DDBJ whole genome shotgun (WGS) entry which is preliminary data.</text>
</comment>
<feature type="transmembrane region" description="Helical" evidence="2">
    <location>
        <begin position="29"/>
        <end position="53"/>
    </location>
</feature>
<dbReference type="InterPro" id="IPR036757">
    <property type="entry name" value="TFR-like_dimer_dom_sf"/>
</dbReference>
<dbReference type="Proteomes" id="UP000749293">
    <property type="component" value="Unassembled WGS sequence"/>
</dbReference>
<dbReference type="AlphaFoldDB" id="A0A9P4Z0I6"/>
<dbReference type="FunFam" id="3.40.630.10:FF:000101">
    <property type="entry name" value="N-acetylated alpha-linked acidic dipeptidase like 1"/>
    <property type="match status" value="1"/>
</dbReference>
<dbReference type="EMBL" id="JAANYQ010000003">
    <property type="protein sequence ID" value="KAF4125186.1"/>
    <property type="molecule type" value="Genomic_DNA"/>
</dbReference>
<dbReference type="GO" id="GO:0004180">
    <property type="term" value="F:carboxypeptidase activity"/>
    <property type="evidence" value="ECO:0007669"/>
    <property type="project" value="TreeGrafter"/>
</dbReference>
<dbReference type="PANTHER" id="PTHR10404">
    <property type="entry name" value="N-ACETYLATED-ALPHA-LINKED ACIDIC DIPEPTIDASE"/>
    <property type="match status" value="1"/>
</dbReference>
<dbReference type="OrthoDB" id="5841748at2759"/>
<dbReference type="InterPro" id="IPR007365">
    <property type="entry name" value="TFR-like_dimer_dom"/>
</dbReference>
<dbReference type="FunFam" id="3.50.30.30:FF:000008">
    <property type="entry name" value="Glutamate carboxypeptidase 2"/>
    <property type="match status" value="1"/>
</dbReference>
<dbReference type="RefSeq" id="XP_035323838.1">
    <property type="nucleotide sequence ID" value="XM_035466001.1"/>
</dbReference>
<evidence type="ECO:0000259" key="3">
    <source>
        <dbReference type="Pfam" id="PF02225"/>
    </source>
</evidence>
<name>A0A9P4Z0I6_9HYPO</name>
<evidence type="ECO:0008006" key="8">
    <source>
        <dbReference type="Google" id="ProtNLM"/>
    </source>
</evidence>
<dbReference type="Pfam" id="PF04389">
    <property type="entry name" value="Peptidase_M28"/>
    <property type="match status" value="1"/>
</dbReference>
<comment type="similarity">
    <text evidence="1">Belongs to the peptidase M28 family. M28B subfamily.</text>
</comment>
<dbReference type="Pfam" id="PF04253">
    <property type="entry name" value="TFR_dimer"/>
    <property type="match status" value="1"/>
</dbReference>
<dbReference type="CDD" id="cd02121">
    <property type="entry name" value="PA_GCPII_like"/>
    <property type="match status" value="1"/>
</dbReference>
<dbReference type="InterPro" id="IPR007484">
    <property type="entry name" value="Peptidase_M28"/>
</dbReference>
<evidence type="ECO:0000259" key="4">
    <source>
        <dbReference type="Pfam" id="PF04253"/>
    </source>
</evidence>
<dbReference type="CDD" id="cd08022">
    <property type="entry name" value="M28_PSMA_like"/>
    <property type="match status" value="1"/>
</dbReference>
<protein>
    <recommendedName>
        <fullName evidence="8">Glutamate carboxypeptidase II</fullName>
    </recommendedName>
</protein>
<proteinExistence type="inferred from homology"/>
<dbReference type="Gene3D" id="3.40.630.10">
    <property type="entry name" value="Zn peptidases"/>
    <property type="match status" value="1"/>
</dbReference>
<feature type="domain" description="Transferrin receptor-like dimerisation" evidence="4">
    <location>
        <begin position="673"/>
        <end position="798"/>
    </location>
</feature>
<dbReference type="SUPFAM" id="SSF53187">
    <property type="entry name" value="Zn-dependent exopeptidases"/>
    <property type="match status" value="1"/>
</dbReference>
<keyword evidence="7" id="KW-1185">Reference proteome</keyword>
<feature type="domain" description="PA" evidence="3">
    <location>
        <begin position="199"/>
        <end position="272"/>
    </location>
</feature>
<keyword evidence="2" id="KW-1133">Transmembrane helix</keyword>
<evidence type="ECO:0000313" key="7">
    <source>
        <dbReference type="Proteomes" id="UP000749293"/>
    </source>
</evidence>
<evidence type="ECO:0000259" key="5">
    <source>
        <dbReference type="Pfam" id="PF04389"/>
    </source>
</evidence>
<dbReference type="SUPFAM" id="SSF47672">
    <property type="entry name" value="Transferrin receptor-like dimerisation domain"/>
    <property type="match status" value="1"/>
</dbReference>
<dbReference type="InterPro" id="IPR046450">
    <property type="entry name" value="PA_dom_sf"/>
</dbReference>
<dbReference type="InterPro" id="IPR039373">
    <property type="entry name" value="Peptidase_M28B"/>
</dbReference>
<evidence type="ECO:0000256" key="2">
    <source>
        <dbReference type="SAM" id="Phobius"/>
    </source>
</evidence>
<keyword evidence="2" id="KW-0812">Transmembrane</keyword>
<evidence type="ECO:0000256" key="1">
    <source>
        <dbReference type="ARBA" id="ARBA00005634"/>
    </source>
</evidence>
<organism evidence="6 7">
    <name type="scientific">Geosmithia morbida</name>
    <dbReference type="NCBI Taxonomy" id="1094350"/>
    <lineage>
        <taxon>Eukaryota</taxon>
        <taxon>Fungi</taxon>
        <taxon>Dikarya</taxon>
        <taxon>Ascomycota</taxon>
        <taxon>Pezizomycotina</taxon>
        <taxon>Sordariomycetes</taxon>
        <taxon>Hypocreomycetidae</taxon>
        <taxon>Hypocreales</taxon>
        <taxon>Bionectriaceae</taxon>
        <taxon>Geosmithia</taxon>
    </lineage>
</organism>
<gene>
    <name evidence="6" type="ORF">GMORB2_4025</name>
</gene>
<evidence type="ECO:0000313" key="6">
    <source>
        <dbReference type="EMBL" id="KAF4125186.1"/>
    </source>
</evidence>
<dbReference type="Pfam" id="PF02225">
    <property type="entry name" value="PA"/>
    <property type="match status" value="1"/>
</dbReference>
<dbReference type="Gene3D" id="1.20.930.40">
    <property type="entry name" value="Transferrin receptor-like, dimerisation domain"/>
    <property type="match status" value="1"/>
</dbReference>
<sequence>MANESTPLIQTVRVGPRTRKYPHSTWHRFFIIASASILITGFTSFMIHATFIWPYEYRHGHRSRYAGSIANGLPHDELESIILDTPSSDKAAEWLEYYTSGPHLAGKNLSQAEWTRDRWQEWGIASDIVAYDSYLNYPLDHSLTLLSKNKRKSSNAGDWDVVFEASLEEDIIEEDPTSGLVDRIPTFHGYSATGNATASFVYVNYGTFQDFQDLIDAGIDLRGKIAIAKYGGIFRGLKVKRAEDLGMVGALIYSDPGDDGDITVENGYDYYPNGPARRPNSVQRGSVQYLSIHPGDPTTPGYPSKPGVPRAPVDGAIPRIPSIPISYTDALPILKALNGHGPKATDFNKYWNRNNGLGYLGVEYHVGPSPDDVVLNLNSQQDYTITPMWDVIGIVNGTIPDEVVVVGNHRDAWIAGGAADPNSGSAALNEVIRSVGTAIDAGWKPLRTIVFASWDGEEYGLVGSTEWVEEYLPWIKNANVAYVNLDVAVSGPNFAAGATPTLHQVFRDVLFKVPSPNQTVEGQTVGDLWDGTISPLGSGSDFTAFQDYAGVPCMNLGFNGGGKDAVYHYHSNYDSFTWMSKYGDPGFKYHKAMAQAMGLVITTLVDSIVIPFQAADYAEALDTYLDKIETKLDAATREHDDDGESESEQDVFLVRGQVTPGAVTGSPDALRESLSAIRRAIAAFRIKALETDELAAWVNEELENGIPWWNLVKKYQLAKAVLSLNNKYKYLERGFLFEGGLDSRSWFKHVVYAPGLWTGYSGAVYPGLTESIDSNDYRRGLKWAGIIEVAINKVAASLG</sequence>
<dbReference type="GeneID" id="55970253"/>
<dbReference type="PANTHER" id="PTHR10404:SF46">
    <property type="entry name" value="VACUOLAR PROTEIN SORTING-ASSOCIATED PROTEIN 70"/>
    <property type="match status" value="1"/>
</dbReference>
<dbReference type="SUPFAM" id="SSF52025">
    <property type="entry name" value="PA domain"/>
    <property type="match status" value="1"/>
</dbReference>
<dbReference type="InterPro" id="IPR003137">
    <property type="entry name" value="PA_domain"/>
</dbReference>
<keyword evidence="2" id="KW-0472">Membrane</keyword>
<reference evidence="6" key="1">
    <citation type="submission" date="2020-03" db="EMBL/GenBank/DDBJ databases">
        <title>Site-based positive gene gene selection in Geosmithia morbida across the United States reveals a broad range of putative effectors and factors for local host and environmental adapation.</title>
        <authorList>
            <person name="Onufrak A."/>
            <person name="Murdoch R.W."/>
            <person name="Gazis R."/>
            <person name="Huff M."/>
            <person name="Staton M."/>
            <person name="Klingeman W."/>
            <person name="Hadziabdic D."/>
        </authorList>
    </citation>
    <scope>NUCLEOTIDE SEQUENCE</scope>
    <source>
        <strain evidence="6">1262</strain>
    </source>
</reference>
<feature type="domain" description="Peptidase M28" evidence="5">
    <location>
        <begin position="391"/>
        <end position="577"/>
    </location>
</feature>